<keyword evidence="4" id="KW-0862">Zinc</keyword>
<keyword evidence="3" id="KW-0479">Metal-binding</keyword>
<dbReference type="InterPro" id="IPR020843">
    <property type="entry name" value="ER"/>
</dbReference>
<dbReference type="SMART" id="SM00829">
    <property type="entry name" value="PKS_ER"/>
    <property type="match status" value="1"/>
</dbReference>
<dbReference type="GO" id="GO:0005737">
    <property type="term" value="C:cytoplasm"/>
    <property type="evidence" value="ECO:0007669"/>
    <property type="project" value="TreeGrafter"/>
</dbReference>
<keyword evidence="6" id="KW-0520">NAD</keyword>
<dbReference type="InterPro" id="IPR013154">
    <property type="entry name" value="ADH-like_N"/>
</dbReference>
<accession>A0AAN7YEC3</accession>
<dbReference type="GO" id="GO:0004022">
    <property type="term" value="F:alcohol dehydrogenase (NAD+) activity"/>
    <property type="evidence" value="ECO:0007669"/>
    <property type="project" value="TreeGrafter"/>
</dbReference>
<evidence type="ECO:0000256" key="6">
    <source>
        <dbReference type="ARBA" id="ARBA00023027"/>
    </source>
</evidence>
<feature type="domain" description="Enoyl reductase (ER)" evidence="7">
    <location>
        <begin position="19"/>
        <end position="354"/>
    </location>
</feature>
<name>A0AAN7YEC3_9PEZI</name>
<proteinExistence type="inferred from homology"/>
<dbReference type="Pfam" id="PF08240">
    <property type="entry name" value="ADH_N"/>
    <property type="match status" value="1"/>
</dbReference>
<evidence type="ECO:0000259" key="7">
    <source>
        <dbReference type="SMART" id="SM00829"/>
    </source>
</evidence>
<dbReference type="AlphaFoldDB" id="A0AAN7YEC3"/>
<protein>
    <recommendedName>
        <fullName evidence="7">Enoyl reductase (ER) domain-containing protein</fullName>
    </recommendedName>
</protein>
<evidence type="ECO:0000256" key="2">
    <source>
        <dbReference type="ARBA" id="ARBA00008072"/>
    </source>
</evidence>
<reference evidence="8" key="1">
    <citation type="submission" date="2023-08" db="EMBL/GenBank/DDBJ databases">
        <title>Black Yeasts Isolated from many extreme environments.</title>
        <authorList>
            <person name="Coleine C."/>
            <person name="Stajich J.E."/>
            <person name="Selbmann L."/>
        </authorList>
    </citation>
    <scope>NUCLEOTIDE SEQUENCE</scope>
    <source>
        <strain evidence="8">CCFEE 5401</strain>
    </source>
</reference>
<sequence length="371" mass="39059">MAGPEIPKTMKAVQVIEYKNPYEIRTVPVPTDLKPTDLLVKVAVASNCHTDSMVQQGVFGGPLPQTASHEGSGTVVAVGSDTEAAKLGFQVGTRVMVGIPLGPCGTCGDCRGPEGQTQYCTQVEGMVGVHIDGCFAEYVRADARTSTPLPDTVSFLSAAPLACAGRTVWRAVLQAELKKGQWVAVVGSGGGLGHLGLQFAKARGLRVIGIDAREEGLELTRKHGADVVVDARKGKEEAVKEVQAVTGGEGAYATINLSDAPTAAALACAVTRMHGTMVQIAQPDEISVPFPEIIFRDIRIKGSLICSNEESKGMMQAIAEHGVTAKTVPFQGLDKIFDLVDMVHSGKVSGKAVIIVDGKQIEEEKKLGARF</sequence>
<comment type="cofactor">
    <cofactor evidence="1">
        <name>Zn(2+)</name>
        <dbReference type="ChEBI" id="CHEBI:29105"/>
    </cofactor>
</comment>
<dbReference type="InterPro" id="IPR036291">
    <property type="entry name" value="NAD(P)-bd_dom_sf"/>
</dbReference>
<dbReference type="EMBL" id="JAVRRL010000059">
    <property type="protein sequence ID" value="KAK5109743.1"/>
    <property type="molecule type" value="Genomic_DNA"/>
</dbReference>
<dbReference type="Gene3D" id="3.40.50.720">
    <property type="entry name" value="NAD(P)-binding Rossmann-like Domain"/>
    <property type="match status" value="1"/>
</dbReference>
<dbReference type="SUPFAM" id="SSF51735">
    <property type="entry name" value="NAD(P)-binding Rossmann-fold domains"/>
    <property type="match status" value="1"/>
</dbReference>
<dbReference type="Pfam" id="PF00107">
    <property type="entry name" value="ADH_zinc_N"/>
    <property type="match status" value="1"/>
</dbReference>
<gene>
    <name evidence="8" type="ORF">LTR62_006583</name>
</gene>
<evidence type="ECO:0000256" key="1">
    <source>
        <dbReference type="ARBA" id="ARBA00001947"/>
    </source>
</evidence>
<dbReference type="PANTHER" id="PTHR42940">
    <property type="entry name" value="ALCOHOL DEHYDROGENASE 1-RELATED"/>
    <property type="match status" value="1"/>
</dbReference>
<dbReference type="SUPFAM" id="SSF50129">
    <property type="entry name" value="GroES-like"/>
    <property type="match status" value="1"/>
</dbReference>
<organism evidence="8 9">
    <name type="scientific">Meristemomyces frigidus</name>
    <dbReference type="NCBI Taxonomy" id="1508187"/>
    <lineage>
        <taxon>Eukaryota</taxon>
        <taxon>Fungi</taxon>
        <taxon>Dikarya</taxon>
        <taxon>Ascomycota</taxon>
        <taxon>Pezizomycotina</taxon>
        <taxon>Dothideomycetes</taxon>
        <taxon>Dothideomycetidae</taxon>
        <taxon>Mycosphaerellales</taxon>
        <taxon>Teratosphaeriaceae</taxon>
        <taxon>Meristemomyces</taxon>
    </lineage>
</organism>
<dbReference type="FunFam" id="3.40.50.720:FF:000039">
    <property type="entry name" value="Alcohol dehydrogenase AdhP"/>
    <property type="match status" value="1"/>
</dbReference>
<evidence type="ECO:0000256" key="4">
    <source>
        <dbReference type="ARBA" id="ARBA00022833"/>
    </source>
</evidence>
<dbReference type="InterPro" id="IPR011032">
    <property type="entry name" value="GroES-like_sf"/>
</dbReference>
<dbReference type="Gene3D" id="3.90.180.10">
    <property type="entry name" value="Medium-chain alcohol dehydrogenases, catalytic domain"/>
    <property type="match status" value="1"/>
</dbReference>
<evidence type="ECO:0000313" key="9">
    <source>
        <dbReference type="Proteomes" id="UP001310890"/>
    </source>
</evidence>
<evidence type="ECO:0000313" key="8">
    <source>
        <dbReference type="EMBL" id="KAK5109743.1"/>
    </source>
</evidence>
<dbReference type="PANTHER" id="PTHR42940:SF8">
    <property type="entry name" value="VACUOLAR PROTEIN SORTING-ASSOCIATED PROTEIN 11"/>
    <property type="match status" value="1"/>
</dbReference>
<dbReference type="InterPro" id="IPR013149">
    <property type="entry name" value="ADH-like_C"/>
</dbReference>
<comment type="similarity">
    <text evidence="2">Belongs to the zinc-containing alcohol dehydrogenase family.</text>
</comment>
<evidence type="ECO:0000256" key="5">
    <source>
        <dbReference type="ARBA" id="ARBA00023002"/>
    </source>
</evidence>
<comment type="caution">
    <text evidence="8">The sequence shown here is derived from an EMBL/GenBank/DDBJ whole genome shotgun (WGS) entry which is preliminary data.</text>
</comment>
<keyword evidence="5" id="KW-0560">Oxidoreductase</keyword>
<dbReference type="Proteomes" id="UP001310890">
    <property type="component" value="Unassembled WGS sequence"/>
</dbReference>
<evidence type="ECO:0000256" key="3">
    <source>
        <dbReference type="ARBA" id="ARBA00022723"/>
    </source>
</evidence>
<dbReference type="GO" id="GO:0046872">
    <property type="term" value="F:metal ion binding"/>
    <property type="evidence" value="ECO:0007669"/>
    <property type="project" value="UniProtKB-KW"/>
</dbReference>